<keyword evidence="2" id="KW-1185">Reference proteome</keyword>
<accession>A0A1B0CPX0</accession>
<dbReference type="AlphaFoldDB" id="A0A1B0CPX0"/>
<reference evidence="1" key="1">
    <citation type="submission" date="2020-05" db="UniProtKB">
        <authorList>
            <consortium name="EnsemblMetazoa"/>
        </authorList>
    </citation>
    <scope>IDENTIFICATION</scope>
    <source>
        <strain evidence="1">Jacobina</strain>
    </source>
</reference>
<dbReference type="EMBL" id="AJWK01022717">
    <property type="status" value="NOT_ANNOTATED_CDS"/>
    <property type="molecule type" value="Genomic_DNA"/>
</dbReference>
<name>A0A1B0CPX0_LUTLO</name>
<evidence type="ECO:0000313" key="2">
    <source>
        <dbReference type="Proteomes" id="UP000092461"/>
    </source>
</evidence>
<sequence>MGSRNTVLRTTLSTMLTQQSPDDLRRKIVLLEYGIQLQEYMTSEFTFGLNLNQTAIEGHASLFSFAGVWKLNHM</sequence>
<dbReference type="Proteomes" id="UP000092461">
    <property type="component" value="Unassembled WGS sequence"/>
</dbReference>
<proteinExistence type="predicted"/>
<evidence type="ECO:0000313" key="1">
    <source>
        <dbReference type="EnsemblMetazoa" id="LLOJ006919-PA"/>
    </source>
</evidence>
<dbReference type="VEuPathDB" id="VectorBase:LLOJ006919"/>
<protein>
    <submittedName>
        <fullName evidence="1">Uncharacterized protein</fullName>
    </submittedName>
</protein>
<organism evidence="1 2">
    <name type="scientific">Lutzomyia longipalpis</name>
    <name type="common">Sand fly</name>
    <dbReference type="NCBI Taxonomy" id="7200"/>
    <lineage>
        <taxon>Eukaryota</taxon>
        <taxon>Metazoa</taxon>
        <taxon>Ecdysozoa</taxon>
        <taxon>Arthropoda</taxon>
        <taxon>Hexapoda</taxon>
        <taxon>Insecta</taxon>
        <taxon>Pterygota</taxon>
        <taxon>Neoptera</taxon>
        <taxon>Endopterygota</taxon>
        <taxon>Diptera</taxon>
        <taxon>Nematocera</taxon>
        <taxon>Psychodoidea</taxon>
        <taxon>Psychodidae</taxon>
        <taxon>Lutzomyia</taxon>
        <taxon>Lutzomyia</taxon>
    </lineage>
</organism>
<dbReference type="EnsemblMetazoa" id="LLOJ006919-RA">
    <property type="protein sequence ID" value="LLOJ006919-PA"/>
    <property type="gene ID" value="LLOJ006919"/>
</dbReference>